<organism evidence="2 3">
    <name type="scientific">Flemingia macrophylla</name>
    <dbReference type="NCBI Taxonomy" id="520843"/>
    <lineage>
        <taxon>Eukaryota</taxon>
        <taxon>Viridiplantae</taxon>
        <taxon>Streptophyta</taxon>
        <taxon>Embryophyta</taxon>
        <taxon>Tracheophyta</taxon>
        <taxon>Spermatophyta</taxon>
        <taxon>Magnoliopsida</taxon>
        <taxon>eudicotyledons</taxon>
        <taxon>Gunneridae</taxon>
        <taxon>Pentapetalae</taxon>
        <taxon>rosids</taxon>
        <taxon>fabids</taxon>
        <taxon>Fabales</taxon>
        <taxon>Fabaceae</taxon>
        <taxon>Papilionoideae</taxon>
        <taxon>50 kb inversion clade</taxon>
        <taxon>NPAAA clade</taxon>
        <taxon>indigoferoid/millettioid clade</taxon>
        <taxon>Phaseoleae</taxon>
        <taxon>Flemingia</taxon>
    </lineage>
</organism>
<keyword evidence="3" id="KW-1185">Reference proteome</keyword>
<evidence type="ECO:0000313" key="2">
    <source>
        <dbReference type="EMBL" id="KAL2316592.1"/>
    </source>
</evidence>
<keyword evidence="1" id="KW-0472">Membrane</keyword>
<dbReference type="EMBL" id="JBGMDY010000011">
    <property type="protein sequence ID" value="KAL2316592.1"/>
    <property type="molecule type" value="Genomic_DNA"/>
</dbReference>
<name>A0ABD1KZ95_9FABA</name>
<comment type="caution">
    <text evidence="2">The sequence shown here is derived from an EMBL/GenBank/DDBJ whole genome shotgun (WGS) entry which is preliminary data.</text>
</comment>
<dbReference type="Proteomes" id="UP001603857">
    <property type="component" value="Unassembled WGS sequence"/>
</dbReference>
<accession>A0ABD1KZ95</accession>
<evidence type="ECO:0000256" key="1">
    <source>
        <dbReference type="SAM" id="Phobius"/>
    </source>
</evidence>
<sequence length="90" mass="10877">MLIKRKRRRYIRLRILLINFAVLIPLFKDKILNDGVAKRKASSMRATTTSAEFSWHPYPIEQNRNEWKFIFSSSRSTFFFFFYLPILLIT</sequence>
<proteinExistence type="predicted"/>
<evidence type="ECO:0000313" key="3">
    <source>
        <dbReference type="Proteomes" id="UP001603857"/>
    </source>
</evidence>
<gene>
    <name evidence="2" type="ORF">Fmac_030468</name>
</gene>
<protein>
    <submittedName>
        <fullName evidence="2">Uncharacterized protein</fullName>
    </submittedName>
</protein>
<dbReference type="AlphaFoldDB" id="A0ABD1KZ95"/>
<feature type="transmembrane region" description="Helical" evidence="1">
    <location>
        <begin position="69"/>
        <end position="89"/>
    </location>
</feature>
<keyword evidence="1" id="KW-1133">Transmembrane helix</keyword>
<reference evidence="2 3" key="1">
    <citation type="submission" date="2024-08" db="EMBL/GenBank/DDBJ databases">
        <title>Insights into the chromosomal genome structure of Flemingia macrophylla.</title>
        <authorList>
            <person name="Ding Y."/>
            <person name="Zhao Y."/>
            <person name="Bi W."/>
            <person name="Wu M."/>
            <person name="Zhao G."/>
            <person name="Gong Y."/>
            <person name="Li W."/>
            <person name="Zhang P."/>
        </authorList>
    </citation>
    <scope>NUCLEOTIDE SEQUENCE [LARGE SCALE GENOMIC DNA]</scope>
    <source>
        <strain evidence="2">DYQJB</strain>
        <tissue evidence="2">Leaf</tissue>
    </source>
</reference>
<keyword evidence="1" id="KW-0812">Transmembrane</keyword>